<feature type="region of interest" description="Disordered" evidence="1">
    <location>
        <begin position="399"/>
        <end position="421"/>
    </location>
</feature>
<dbReference type="Gene3D" id="1.25.10.10">
    <property type="entry name" value="Leucine-rich Repeat Variant"/>
    <property type="match status" value="1"/>
</dbReference>
<accession>A0ABQ5JYH2</accession>
<feature type="non-terminal residue" evidence="2">
    <location>
        <position position="421"/>
    </location>
</feature>
<keyword evidence="3" id="KW-1185">Reference proteome</keyword>
<protein>
    <submittedName>
        <fullName evidence="2">Uncharacterized protein</fullName>
    </submittedName>
</protein>
<comment type="caution">
    <text evidence="2">The sequence shown here is derived from an EMBL/GenBank/DDBJ whole genome shotgun (WGS) entry which is preliminary data.</text>
</comment>
<reference evidence="2" key="1">
    <citation type="submission" date="2022-03" db="EMBL/GenBank/DDBJ databases">
        <title>Draft genome sequence of Aduncisulcus paluster, a free-living microaerophilic Fornicata.</title>
        <authorList>
            <person name="Yuyama I."/>
            <person name="Kume K."/>
            <person name="Tamura T."/>
            <person name="Inagaki Y."/>
            <person name="Hashimoto T."/>
        </authorList>
    </citation>
    <scope>NUCLEOTIDE SEQUENCE</scope>
    <source>
        <strain evidence="2">NY0171</strain>
    </source>
</reference>
<evidence type="ECO:0000256" key="1">
    <source>
        <dbReference type="SAM" id="MobiDB-lite"/>
    </source>
</evidence>
<evidence type="ECO:0000313" key="2">
    <source>
        <dbReference type="EMBL" id="GKT22557.1"/>
    </source>
</evidence>
<dbReference type="SUPFAM" id="SSF48371">
    <property type="entry name" value="ARM repeat"/>
    <property type="match status" value="1"/>
</dbReference>
<dbReference type="InterPro" id="IPR016024">
    <property type="entry name" value="ARM-type_fold"/>
</dbReference>
<dbReference type="EMBL" id="BQXS01012411">
    <property type="protein sequence ID" value="GKT22557.1"/>
    <property type="molecule type" value="Genomic_DNA"/>
</dbReference>
<gene>
    <name evidence="2" type="ORF">ADUPG1_012154</name>
</gene>
<proteinExistence type="predicted"/>
<sequence length="421" mass="47455">MKHLISQSSAIIDFIVNIVSIHLPVPSVIERFISLFDDFMVVNLSKKYVNLIREIYEHYQKHNPFITVNSLVILCNHARNSFSIDILNTFDLSYLPTLLNQFIATKNQKFISHILSIFQYACDSTAQKHDIIESQFIPIAVTLIDSHSDRFCGVLCEIIWKLSCRSSPADKYRLSKYSLPLLLQLLTQLTHSLEYLIMHPQNHRSSQHLLSPSLSHHGESAAEFERDGRAERIISGSFDRPHHMFQSPSHSQSRDVMDATITTHLGHGKSSLLAQIESCRSILGIMSSLSFGKGKSKLFMIKNGSFETVCACISCIYNALDLNNIDVMEFVDQSAHSMEIDQQREGGIKGKTEQHLVTQQQHQFGTQSKGHVHFRESAASVELYPDGGRQSSICSDIVKAPSDEDEQIRRASCSSDDDSLT</sequence>
<dbReference type="InterPro" id="IPR011989">
    <property type="entry name" value="ARM-like"/>
</dbReference>
<name>A0ABQ5JYH2_9EUKA</name>
<organism evidence="2 3">
    <name type="scientific">Aduncisulcus paluster</name>
    <dbReference type="NCBI Taxonomy" id="2918883"/>
    <lineage>
        <taxon>Eukaryota</taxon>
        <taxon>Metamonada</taxon>
        <taxon>Carpediemonas-like organisms</taxon>
        <taxon>Aduncisulcus</taxon>
    </lineage>
</organism>
<dbReference type="Proteomes" id="UP001057375">
    <property type="component" value="Unassembled WGS sequence"/>
</dbReference>
<evidence type="ECO:0000313" key="3">
    <source>
        <dbReference type="Proteomes" id="UP001057375"/>
    </source>
</evidence>